<evidence type="ECO:0000259" key="1">
    <source>
        <dbReference type="SMART" id="SM00849"/>
    </source>
</evidence>
<dbReference type="InterPro" id="IPR001279">
    <property type="entry name" value="Metallo-B-lactamas"/>
</dbReference>
<dbReference type="AlphaFoldDB" id="B7VSX3"/>
<gene>
    <name evidence="2" type="ordered locus">VS_II1209</name>
</gene>
<evidence type="ECO:0000313" key="2">
    <source>
        <dbReference type="EMBL" id="CAV27198.1"/>
    </source>
</evidence>
<dbReference type="Pfam" id="PF00753">
    <property type="entry name" value="Lactamase_B"/>
    <property type="match status" value="1"/>
</dbReference>
<dbReference type="STRING" id="575788.VS_II1209"/>
<dbReference type="PANTHER" id="PTHR42951">
    <property type="entry name" value="METALLO-BETA-LACTAMASE DOMAIN-CONTAINING"/>
    <property type="match status" value="1"/>
</dbReference>
<organism evidence="2 3">
    <name type="scientific">Vibrio atlanticus (strain LGP32)</name>
    <name type="common">Vibrio splendidus (strain Mel32)</name>
    <dbReference type="NCBI Taxonomy" id="575788"/>
    <lineage>
        <taxon>Bacteria</taxon>
        <taxon>Pseudomonadati</taxon>
        <taxon>Pseudomonadota</taxon>
        <taxon>Gammaproteobacteria</taxon>
        <taxon>Vibrionales</taxon>
        <taxon>Vibrionaceae</taxon>
        <taxon>Vibrio</taxon>
    </lineage>
</organism>
<protein>
    <submittedName>
        <fullName evidence="2">Zn-dependent hydrolase</fullName>
    </submittedName>
</protein>
<sequence>MDLQLHTIKGYIQDMYLVEYPDRLLLLDGACRADIPHLKAFIETGLMRDFADLHTVVVTHMHPDHAGAAHKLRKLTNCNLVAADRDKDWYHGIDGILMHLTDLALARWMANRLGKPKANLWYSRKLKPDYKLSDGDSIPGFDDWLVLETPGHTDRDLSVYCPSHSVAYVADLMVEVKKNLIPPFPIFHPNKYRESVSRIYNMRLDTLLVAHGGQVNLSEQAFEHLLMSAPRRPVTHWRVTKIKLKGLLKSVWRFGFNDKKNRHK</sequence>
<dbReference type="EMBL" id="FM954973">
    <property type="protein sequence ID" value="CAV27198.1"/>
    <property type="molecule type" value="Genomic_DNA"/>
</dbReference>
<dbReference type="GO" id="GO:0016787">
    <property type="term" value="F:hydrolase activity"/>
    <property type="evidence" value="ECO:0007669"/>
    <property type="project" value="UniProtKB-KW"/>
</dbReference>
<dbReference type="SUPFAM" id="SSF56281">
    <property type="entry name" value="Metallo-hydrolase/oxidoreductase"/>
    <property type="match status" value="1"/>
</dbReference>
<dbReference type="SMART" id="SM00849">
    <property type="entry name" value="Lactamase_B"/>
    <property type="match status" value="1"/>
</dbReference>
<keyword evidence="2" id="KW-0378">Hydrolase</keyword>
<dbReference type="eggNOG" id="COG0491">
    <property type="taxonomic scope" value="Bacteria"/>
</dbReference>
<proteinExistence type="predicted"/>
<dbReference type="InterPro" id="IPR050855">
    <property type="entry name" value="NDM-1-like"/>
</dbReference>
<feature type="domain" description="Metallo-beta-lactamase" evidence="1">
    <location>
        <begin position="12"/>
        <end position="211"/>
    </location>
</feature>
<evidence type="ECO:0000313" key="3">
    <source>
        <dbReference type="Proteomes" id="UP000009100"/>
    </source>
</evidence>
<accession>B7VSX3</accession>
<dbReference type="Proteomes" id="UP000009100">
    <property type="component" value="Chromosome 2"/>
</dbReference>
<name>B7VSX3_VIBA3</name>
<dbReference type="KEGG" id="vsp:VS_II1209"/>
<dbReference type="InterPro" id="IPR036866">
    <property type="entry name" value="RibonucZ/Hydroxyglut_hydro"/>
</dbReference>
<dbReference type="HOGENOM" id="CLU_1151406_0_0_6"/>
<dbReference type="Gene3D" id="3.60.15.10">
    <property type="entry name" value="Ribonuclease Z/Hydroxyacylglutathione hydrolase-like"/>
    <property type="match status" value="1"/>
</dbReference>
<reference evidence="2 3" key="1">
    <citation type="submission" date="2009-02" db="EMBL/GenBank/DDBJ databases">
        <title>Vibrio splendidus str. LGP32 complete genome.</title>
        <authorList>
            <person name="Mazel D."/>
            <person name="Le Roux F."/>
        </authorList>
    </citation>
    <scope>NUCLEOTIDE SEQUENCE [LARGE SCALE GENOMIC DNA]</scope>
    <source>
        <strain evidence="2 3">LGP32</strain>
    </source>
</reference>